<dbReference type="FunFam" id="3.20.20.70:FF:000033">
    <property type="entry name" value="Pyruvate carboxylase"/>
    <property type="match status" value="1"/>
</dbReference>
<dbReference type="PROSITE" id="PS00866">
    <property type="entry name" value="CPSASE_1"/>
    <property type="match status" value="1"/>
</dbReference>
<comment type="cofactor">
    <cofactor evidence="1 11">
        <name>biotin</name>
        <dbReference type="ChEBI" id="CHEBI:57586"/>
    </cofactor>
</comment>
<feature type="binding site" evidence="13">
    <location>
        <position position="196"/>
    </location>
    <ligand>
        <name>ATP</name>
        <dbReference type="ChEBI" id="CHEBI:30616"/>
    </ligand>
</feature>
<sequence>MAANRGEIAIRICRAATELDIRTVAIYSKEDIRAMHRYKADEAYMVGEKATPVGAYLGYEEIVDVALKNDVDAIHPGYGFLSENVAFARLCEEKGIAFVGPRSEVLNKFGDKTLARNLAIAENVPVVPGTPSEVNTLEEVEEFVAQAGYPVIIKAAHGGGGRGMRVVKDPSMLAESLERAQSEALAAFGNKAVFVERFVDKPRHVEVQILSDGENTVHLYERDCSVQRRFQKVVEIAPSVGLPTPLRDELLSDAVRLTAAAGYSCAGTVEFLVDPATWRHYFIEVNPRIQVEHTVTEVVTGRDLVQAQIQIAGGASLEEIGIKSQEDVETRGFAIQARVTTEDPENEFRPDTGRIQAWRPAEGFGIRLDGTAFTGAVISPHYDSMLMKVTASALEFPAACDRLSRALKETRIRGVKTNIAFTLNVLQHPDFREGKATTSFIADNPELLVIAKPGDRANKLLAYLGDLAVNGRKAVGATGAVTPRYAAVVPPTLPSPPPEGLKQVLEREGPAGFAKAVRNKKACLLTDTTMRDAHQSLLATRVRTRDILAAAPYAASALGPHCYSFENWGGATFDVCMRFLHECPWERLGKMRELVPNVPFQMLLRGANGVGYTSYPDNAIFKFCDVAVQHGMDVFRIFDSLNYVDNMYLGIDAVGAAGGVVEAAISYTGDLRDGTKYSLDYYLELARLLVGRGIHVLAIKDMAGLLKPGAAAKLVGALRTEFPDLPIHVHTHDTAGTGVASMLACADAGADAVDVAIDSMSGLTSQPSMGAVVAALEHTDRETGIDLNAIAPLIDYWESTRVSYAAFESGQKSGSAEVYHHEMPGGQYTNLLFQATTMGLSEQWPAVKKAYAEANELLGDIVKVTPSSKTVGDLAQFMVTNNLSAADVRSSAQHLSFPSSVVEFFQGALGIPHGGFPQPLRDDVLRAAGNPRTFAGRPGAELPPLDLEALRADLAAKHAKPIPDTDLMSSVMYPKVYDDFQHHLQTYGDLSVLPTRAFVEPMEPGEEIEVLLERGKSILVRLLGVGALDPATASREVFFELNGNPRSLFIHDAHADQHVVKRPKADPDNSSQVGAPMPGVVLETRVKSGGLVEPGQPLVVLSAMKMETVVTAPIKGTVAALHVSVGDSLQAADLLVDITPDDDSK</sequence>
<name>A0AAD7XJQ5_9STRA</name>
<dbReference type="GO" id="GO:0005737">
    <property type="term" value="C:cytoplasm"/>
    <property type="evidence" value="ECO:0007669"/>
    <property type="project" value="TreeGrafter"/>
</dbReference>
<dbReference type="InterPro" id="IPR001882">
    <property type="entry name" value="Biotin_BS"/>
</dbReference>
<evidence type="ECO:0000256" key="2">
    <source>
        <dbReference type="ARBA" id="ARBA00004742"/>
    </source>
</evidence>
<evidence type="ECO:0000256" key="9">
    <source>
        <dbReference type="ARBA" id="ARBA00023267"/>
    </source>
</evidence>
<evidence type="ECO:0000256" key="6">
    <source>
        <dbReference type="ARBA" id="ARBA00022723"/>
    </source>
</evidence>
<dbReference type="PROSITE" id="PS50975">
    <property type="entry name" value="ATP_GRASP"/>
    <property type="match status" value="1"/>
</dbReference>
<dbReference type="InterPro" id="IPR005930">
    <property type="entry name" value="Pyruv_COase"/>
</dbReference>
<dbReference type="EC" id="6.4.1.1" evidence="3 11"/>
<evidence type="ECO:0000256" key="15">
    <source>
        <dbReference type="PIRSR" id="PIRSR001594-4"/>
    </source>
</evidence>
<keyword evidence="10" id="KW-0511">Multifunctional enzyme</keyword>
<feature type="binding site" evidence="13">
    <location>
        <position position="865"/>
    </location>
    <ligand>
        <name>substrate</name>
    </ligand>
</feature>
<protein>
    <recommendedName>
        <fullName evidence="3 11">Pyruvate carboxylase</fullName>
        <ecNumber evidence="3 11">6.4.1.1</ecNumber>
    </recommendedName>
</protein>
<evidence type="ECO:0000256" key="4">
    <source>
        <dbReference type="ARBA" id="ARBA00022432"/>
    </source>
</evidence>
<dbReference type="SUPFAM" id="SSF89000">
    <property type="entry name" value="post-HMGL domain-like"/>
    <property type="match status" value="1"/>
</dbReference>
<dbReference type="Pfam" id="PF02436">
    <property type="entry name" value="PYC_OADA"/>
    <property type="match status" value="1"/>
</dbReference>
<keyword evidence="7 11" id="KW-0547">Nucleotide-binding</keyword>
<comment type="catalytic activity">
    <reaction evidence="11">
        <text>hydrogencarbonate + pyruvate + ATP = oxaloacetate + ADP + phosphate + H(+)</text>
        <dbReference type="Rhea" id="RHEA:20844"/>
        <dbReference type="ChEBI" id="CHEBI:15361"/>
        <dbReference type="ChEBI" id="CHEBI:15378"/>
        <dbReference type="ChEBI" id="CHEBI:16452"/>
        <dbReference type="ChEBI" id="CHEBI:17544"/>
        <dbReference type="ChEBI" id="CHEBI:30616"/>
        <dbReference type="ChEBI" id="CHEBI:43474"/>
        <dbReference type="ChEBI" id="CHEBI:456216"/>
        <dbReference type="EC" id="6.4.1.1"/>
    </reaction>
</comment>
<evidence type="ECO:0000259" key="16">
    <source>
        <dbReference type="PROSITE" id="PS50968"/>
    </source>
</evidence>
<accession>A0AAD7XJQ5</accession>
<dbReference type="NCBIfam" id="TIGR01235">
    <property type="entry name" value="pyruv_carbox"/>
    <property type="match status" value="1"/>
</dbReference>
<comment type="function">
    <text evidence="11">Catalyzes a 2-step reaction, involving the ATP-dependent carboxylation of the covalently attached biotin in the first step and the transfer of the carboxyl group to pyruvate in the second.</text>
</comment>
<dbReference type="Gene3D" id="3.20.20.70">
    <property type="entry name" value="Aldolase class I"/>
    <property type="match status" value="1"/>
</dbReference>
<dbReference type="FunFam" id="3.40.50.20:FF:000010">
    <property type="entry name" value="Propionyl-CoA carboxylase subunit alpha"/>
    <property type="match status" value="1"/>
</dbReference>
<dbReference type="SUPFAM" id="SSF52440">
    <property type="entry name" value="PreATP-grasp domain"/>
    <property type="match status" value="1"/>
</dbReference>
<dbReference type="Pfam" id="PF00682">
    <property type="entry name" value="HMGL-like"/>
    <property type="match status" value="1"/>
</dbReference>
<feature type="modified residue" description="N6-biotinyllysine" evidence="15">
    <location>
        <position position="1105"/>
    </location>
</feature>
<dbReference type="Gene3D" id="3.30.470.20">
    <property type="entry name" value="ATP-grasp fold, B domain"/>
    <property type="match status" value="1"/>
</dbReference>
<evidence type="ECO:0000259" key="17">
    <source>
        <dbReference type="PROSITE" id="PS50975"/>
    </source>
</evidence>
<dbReference type="NCBIfam" id="NF009554">
    <property type="entry name" value="PRK12999.1"/>
    <property type="match status" value="1"/>
</dbReference>
<dbReference type="GO" id="GO:0006094">
    <property type="term" value="P:gluconeogenesis"/>
    <property type="evidence" value="ECO:0007669"/>
    <property type="project" value="UniProtKB-KW"/>
</dbReference>
<dbReference type="PANTHER" id="PTHR43778:SF2">
    <property type="entry name" value="PYRUVATE CARBOXYLASE, MITOCHONDRIAL"/>
    <property type="match status" value="1"/>
</dbReference>
<evidence type="ECO:0000256" key="5">
    <source>
        <dbReference type="ARBA" id="ARBA00022598"/>
    </source>
</evidence>
<feature type="active site" evidence="12">
    <location>
        <position position="288"/>
    </location>
</feature>
<dbReference type="GO" id="GO:0004736">
    <property type="term" value="F:pyruvate carboxylase activity"/>
    <property type="evidence" value="ECO:0007669"/>
    <property type="project" value="UniProtKB-EC"/>
</dbReference>
<keyword evidence="21" id="KW-1185">Reference proteome</keyword>
<keyword evidence="4" id="KW-0312">Gluconeogenesis</keyword>
<gene>
    <name evidence="20" type="ORF">CTAYLR_008308</name>
</gene>
<dbReference type="InterPro" id="IPR005482">
    <property type="entry name" value="Biotin_COase_C"/>
</dbReference>
<evidence type="ECO:0000256" key="8">
    <source>
        <dbReference type="ARBA" id="ARBA00022840"/>
    </source>
</evidence>
<evidence type="ECO:0000256" key="3">
    <source>
        <dbReference type="ARBA" id="ARBA00013057"/>
    </source>
</evidence>
<feature type="domain" description="ATP-grasp" evidence="17">
    <location>
        <begin position="116"/>
        <end position="313"/>
    </location>
</feature>
<dbReference type="InterPro" id="IPR011053">
    <property type="entry name" value="Single_hybrid_motif"/>
</dbReference>
<evidence type="ECO:0000259" key="18">
    <source>
        <dbReference type="PROSITE" id="PS50979"/>
    </source>
</evidence>
<dbReference type="InterPro" id="IPR011054">
    <property type="entry name" value="Rudment_hybrid_motif"/>
</dbReference>
<dbReference type="PROSITE" id="PS00867">
    <property type="entry name" value="CPSASE_2"/>
    <property type="match status" value="1"/>
</dbReference>
<dbReference type="Gene3D" id="3.10.600.10">
    <property type="entry name" value="pyruvate carboxylase f1077a mutant domain"/>
    <property type="match status" value="1"/>
</dbReference>
<comment type="pathway">
    <text evidence="2">Carbohydrate biosynthesis; gluconeogenesis.</text>
</comment>
<dbReference type="PROSITE" id="PS50979">
    <property type="entry name" value="BC"/>
    <property type="match status" value="1"/>
</dbReference>
<dbReference type="InterPro" id="IPR005479">
    <property type="entry name" value="CPAse_ATP-bd"/>
</dbReference>
<dbReference type="SUPFAM" id="SSF56059">
    <property type="entry name" value="Glutathione synthetase ATP-binding domain-like"/>
    <property type="match status" value="1"/>
</dbReference>
<evidence type="ECO:0000259" key="19">
    <source>
        <dbReference type="PROSITE" id="PS50991"/>
    </source>
</evidence>
<dbReference type="SUPFAM" id="SSF51230">
    <property type="entry name" value="Single hybrid motif"/>
    <property type="match status" value="1"/>
</dbReference>
<evidence type="ECO:0000313" key="20">
    <source>
        <dbReference type="EMBL" id="KAJ8600689.1"/>
    </source>
</evidence>
<dbReference type="CDD" id="cd07937">
    <property type="entry name" value="DRE_TIM_PC_TC_5S"/>
    <property type="match status" value="1"/>
</dbReference>
<dbReference type="AlphaFoldDB" id="A0AAD7XJQ5"/>
<dbReference type="EMBL" id="JAQMWT010000481">
    <property type="protein sequence ID" value="KAJ8600689.1"/>
    <property type="molecule type" value="Genomic_DNA"/>
</dbReference>
<evidence type="ECO:0000256" key="11">
    <source>
        <dbReference type="PIRNR" id="PIRNR001594"/>
    </source>
</evidence>
<evidence type="ECO:0000256" key="1">
    <source>
        <dbReference type="ARBA" id="ARBA00001953"/>
    </source>
</evidence>
<feature type="binding site" evidence="13">
    <location>
        <position position="605"/>
    </location>
    <ligand>
        <name>substrate</name>
    </ligand>
</feature>
<feature type="binding site" evidence="13">
    <location>
        <position position="112"/>
    </location>
    <ligand>
        <name>ATP</name>
        <dbReference type="ChEBI" id="CHEBI:30616"/>
    </ligand>
</feature>
<evidence type="ECO:0000256" key="14">
    <source>
        <dbReference type="PIRSR" id="PIRSR001594-3"/>
    </source>
</evidence>
<dbReference type="PROSITE" id="PS50968">
    <property type="entry name" value="BIOTINYL_LIPOYL"/>
    <property type="match status" value="1"/>
</dbReference>
<feature type="binding site" evidence="14">
    <location>
        <position position="532"/>
    </location>
    <ligand>
        <name>Mn(2+)</name>
        <dbReference type="ChEBI" id="CHEBI:29035"/>
    </ligand>
</feature>
<dbReference type="Pfam" id="PF00289">
    <property type="entry name" value="Biotin_carb_N"/>
    <property type="match status" value="1"/>
</dbReference>
<dbReference type="FunFam" id="3.30.1490.20:FF:000018">
    <property type="entry name" value="Biotin carboxylase"/>
    <property type="match status" value="1"/>
</dbReference>
<dbReference type="PROSITE" id="PS50991">
    <property type="entry name" value="PYR_CT"/>
    <property type="match status" value="1"/>
</dbReference>
<dbReference type="InterPro" id="IPR011764">
    <property type="entry name" value="Biotin_carboxylation_dom"/>
</dbReference>
<dbReference type="InterPro" id="IPR011761">
    <property type="entry name" value="ATP-grasp"/>
</dbReference>
<dbReference type="Proteomes" id="UP001230188">
    <property type="component" value="Unassembled WGS sequence"/>
</dbReference>
<feature type="modified residue" description="N6-carboxylysine" evidence="15">
    <location>
        <position position="700"/>
    </location>
</feature>
<dbReference type="Pfam" id="PF02786">
    <property type="entry name" value="CPSase_L_D2"/>
    <property type="match status" value="1"/>
</dbReference>
<feature type="domain" description="Pyruvate carboxyltransferase" evidence="19">
    <location>
        <begin position="523"/>
        <end position="791"/>
    </location>
</feature>
<organism evidence="20 21">
    <name type="scientific">Chrysophaeum taylorii</name>
    <dbReference type="NCBI Taxonomy" id="2483200"/>
    <lineage>
        <taxon>Eukaryota</taxon>
        <taxon>Sar</taxon>
        <taxon>Stramenopiles</taxon>
        <taxon>Ochrophyta</taxon>
        <taxon>Pelagophyceae</taxon>
        <taxon>Pelagomonadales</taxon>
        <taxon>Pelagomonadaceae</taxon>
        <taxon>Chrysophaeum</taxon>
    </lineage>
</organism>
<dbReference type="Pfam" id="PF02785">
    <property type="entry name" value="Biotin_carb_C"/>
    <property type="match status" value="1"/>
</dbReference>
<dbReference type="SMART" id="SM00878">
    <property type="entry name" value="Biotin_carb_C"/>
    <property type="match status" value="1"/>
</dbReference>
<dbReference type="InterPro" id="IPR055268">
    <property type="entry name" value="PCB-like"/>
</dbReference>
<feature type="binding site" evidence="14">
    <location>
        <position position="730"/>
    </location>
    <ligand>
        <name>Mn(2+)</name>
        <dbReference type="ChEBI" id="CHEBI:29035"/>
    </ligand>
</feature>
<keyword evidence="6 14" id="KW-0479">Metal-binding</keyword>
<proteinExistence type="predicted"/>
<evidence type="ECO:0000256" key="12">
    <source>
        <dbReference type="PIRSR" id="PIRSR001594-1"/>
    </source>
</evidence>
<dbReference type="InterPro" id="IPR003379">
    <property type="entry name" value="Carboxylase_cons_dom"/>
</dbReference>
<dbReference type="CDD" id="cd06850">
    <property type="entry name" value="biotinyl_domain"/>
    <property type="match status" value="1"/>
</dbReference>
<dbReference type="FunFam" id="2.40.50.100:FF:000003">
    <property type="entry name" value="Acetyl-CoA carboxylase biotin carboxyl carrier protein"/>
    <property type="match status" value="1"/>
</dbReference>
<dbReference type="InterPro" id="IPR016185">
    <property type="entry name" value="PreATP-grasp_dom_sf"/>
</dbReference>
<dbReference type="PIRSF" id="PIRSF001594">
    <property type="entry name" value="Pyruv_carbox"/>
    <property type="match status" value="1"/>
</dbReference>
<dbReference type="PANTHER" id="PTHR43778">
    <property type="entry name" value="PYRUVATE CARBOXYLASE"/>
    <property type="match status" value="1"/>
</dbReference>
<keyword evidence="9 11" id="KW-0092">Biotin</keyword>
<evidence type="ECO:0000256" key="10">
    <source>
        <dbReference type="ARBA" id="ARBA00023268"/>
    </source>
</evidence>
<keyword evidence="8 11" id="KW-0067">ATP-binding</keyword>
<evidence type="ECO:0000256" key="13">
    <source>
        <dbReference type="PIRSR" id="PIRSR001594-2"/>
    </source>
</evidence>
<dbReference type="Gene3D" id="2.40.50.100">
    <property type="match status" value="1"/>
</dbReference>
<dbReference type="InterPro" id="IPR000891">
    <property type="entry name" value="PYR_CT"/>
</dbReference>
<feature type="binding site" description="via carbamate group" evidence="14">
    <location>
        <position position="700"/>
    </location>
    <ligand>
        <name>Mn(2+)</name>
        <dbReference type="ChEBI" id="CHEBI:29035"/>
    </ligand>
</feature>
<evidence type="ECO:0000313" key="21">
    <source>
        <dbReference type="Proteomes" id="UP001230188"/>
    </source>
</evidence>
<feature type="domain" description="Lipoyl-binding" evidence="16">
    <location>
        <begin position="1057"/>
        <end position="1139"/>
    </location>
</feature>
<dbReference type="PROSITE" id="PS00188">
    <property type="entry name" value="BIOTIN"/>
    <property type="match status" value="1"/>
</dbReference>
<dbReference type="NCBIfam" id="NF006761">
    <property type="entry name" value="PRK09282.1"/>
    <property type="match status" value="1"/>
</dbReference>
<feature type="domain" description="Biotin carboxylation" evidence="18">
    <location>
        <begin position="1"/>
        <end position="446"/>
    </location>
</feature>
<keyword evidence="5 11" id="KW-0436">Ligase</keyword>
<comment type="caution">
    <text evidence="20">The sequence shown here is derived from an EMBL/GenBank/DDBJ whole genome shotgun (WGS) entry which is preliminary data.</text>
</comment>
<feature type="binding site" evidence="14">
    <location>
        <position position="732"/>
    </location>
    <ligand>
        <name>Mn(2+)</name>
        <dbReference type="ChEBI" id="CHEBI:29035"/>
    </ligand>
</feature>
<dbReference type="SUPFAM" id="SSF51569">
    <property type="entry name" value="Aldolase"/>
    <property type="match status" value="1"/>
</dbReference>
<dbReference type="GO" id="GO:0046872">
    <property type="term" value="F:metal ion binding"/>
    <property type="evidence" value="ECO:0007669"/>
    <property type="project" value="UniProtKB-KW"/>
</dbReference>
<dbReference type="InterPro" id="IPR005481">
    <property type="entry name" value="BC-like_N"/>
</dbReference>
<dbReference type="InterPro" id="IPR013785">
    <property type="entry name" value="Aldolase_TIM"/>
</dbReference>
<reference evidence="20" key="1">
    <citation type="submission" date="2023-01" db="EMBL/GenBank/DDBJ databases">
        <title>Metagenome sequencing of chrysophaentin producing Chrysophaeum taylorii.</title>
        <authorList>
            <person name="Davison J."/>
            <person name="Bewley C."/>
        </authorList>
    </citation>
    <scope>NUCLEOTIDE SEQUENCE</scope>
    <source>
        <strain evidence="20">NIES-1699</strain>
    </source>
</reference>
<dbReference type="Pfam" id="PF00364">
    <property type="entry name" value="Biotin_lipoyl"/>
    <property type="match status" value="1"/>
</dbReference>
<dbReference type="SUPFAM" id="SSF51246">
    <property type="entry name" value="Rudiment single hybrid motif"/>
    <property type="match status" value="1"/>
</dbReference>
<dbReference type="InterPro" id="IPR000089">
    <property type="entry name" value="Biotin_lipoyl"/>
</dbReference>
<dbReference type="GO" id="GO:0005524">
    <property type="term" value="F:ATP binding"/>
    <property type="evidence" value="ECO:0007669"/>
    <property type="project" value="UniProtKB-UniRule"/>
</dbReference>
<evidence type="ECO:0000256" key="7">
    <source>
        <dbReference type="ARBA" id="ARBA00022741"/>
    </source>
</evidence>